<feature type="transmembrane region" description="Helical" evidence="1">
    <location>
        <begin position="316"/>
        <end position="338"/>
    </location>
</feature>
<gene>
    <name evidence="2" type="ORF">QRT04_07815</name>
</gene>
<feature type="transmembrane region" description="Helical" evidence="1">
    <location>
        <begin position="292"/>
        <end position="309"/>
    </location>
</feature>
<feature type="transmembrane region" description="Helical" evidence="1">
    <location>
        <begin position="257"/>
        <end position="280"/>
    </location>
</feature>
<comment type="caution">
    <text evidence="2">The sequence shown here is derived from an EMBL/GenBank/DDBJ whole genome shotgun (WGS) entry which is preliminary data.</text>
</comment>
<protein>
    <submittedName>
        <fullName evidence="2">Low temperature requirement protein A</fullName>
    </submittedName>
</protein>
<reference evidence="2 3" key="1">
    <citation type="submission" date="2023-06" db="EMBL/GenBank/DDBJ databases">
        <title>Cellulomonas sp. MW4 Whole genome sequence.</title>
        <authorList>
            <person name="Park S."/>
        </authorList>
    </citation>
    <scope>NUCLEOTIDE SEQUENCE [LARGE SCALE GENOMIC DNA]</scope>
    <source>
        <strain evidence="2 3">MW4</strain>
    </source>
</reference>
<dbReference type="EMBL" id="JAUCGQ010000001">
    <property type="protein sequence ID" value="MDM7854834.1"/>
    <property type="molecule type" value="Genomic_DNA"/>
</dbReference>
<proteinExistence type="predicted"/>
<feature type="transmembrane region" description="Helical" evidence="1">
    <location>
        <begin position="214"/>
        <end position="236"/>
    </location>
</feature>
<keyword evidence="1" id="KW-0472">Membrane</keyword>
<dbReference type="RefSeq" id="WP_289454656.1">
    <property type="nucleotide sequence ID" value="NZ_JAUCGQ010000001.1"/>
</dbReference>
<sequence length="373" mass="38324">MPRTPHRATRVSTLELLLDLVFVVTVGQLARTVADDVGWVAIGQAAVLMAVVWWMYAAFAWLTNQAVPDTTPVRVLLIAAMAAFLVLSLAIPTAFGHGAVVFGCAYVAVAVIHGGLFIARGGASGAAAMVRVTPLNVLIGVAMAGAGLATGAWRWTLVAVALGLIVAGASIGRRTPFDLVAEHFVERHGLLTIIALGESVVSVTASVHGGELDAGTVVGGVLVVAVIAALWWCYFVGDDERASVAFSAVDVDRRAGAALRAFYVDHGVMLFGLVLLGAGFHLSLEAPFEPPGVPVGLLAGVGVALFLLADVDYRRYLGLGTGWWRAAAAATCAAVGLLGARLDAAVLVGGLALVLAVALVAEARTARPEPAEA</sequence>
<evidence type="ECO:0000313" key="2">
    <source>
        <dbReference type="EMBL" id="MDM7854834.1"/>
    </source>
</evidence>
<accession>A0ABT7SH27</accession>
<dbReference type="PANTHER" id="PTHR36840">
    <property type="entry name" value="BLL5714 PROTEIN"/>
    <property type="match status" value="1"/>
</dbReference>
<evidence type="ECO:0000313" key="3">
    <source>
        <dbReference type="Proteomes" id="UP001529338"/>
    </source>
</evidence>
<dbReference type="Proteomes" id="UP001529338">
    <property type="component" value="Unassembled WGS sequence"/>
</dbReference>
<feature type="transmembrane region" description="Helical" evidence="1">
    <location>
        <begin position="100"/>
        <end position="119"/>
    </location>
</feature>
<organism evidence="2 3">
    <name type="scientific">Cellulomonas alba</name>
    <dbReference type="NCBI Taxonomy" id="3053467"/>
    <lineage>
        <taxon>Bacteria</taxon>
        <taxon>Bacillati</taxon>
        <taxon>Actinomycetota</taxon>
        <taxon>Actinomycetes</taxon>
        <taxon>Micrococcales</taxon>
        <taxon>Cellulomonadaceae</taxon>
        <taxon>Cellulomonas</taxon>
    </lineage>
</organism>
<evidence type="ECO:0000256" key="1">
    <source>
        <dbReference type="SAM" id="Phobius"/>
    </source>
</evidence>
<feature type="transmembrane region" description="Helical" evidence="1">
    <location>
        <begin position="37"/>
        <end position="63"/>
    </location>
</feature>
<keyword evidence="3" id="KW-1185">Reference proteome</keyword>
<feature type="transmembrane region" description="Helical" evidence="1">
    <location>
        <begin position="12"/>
        <end position="31"/>
    </location>
</feature>
<dbReference type="PANTHER" id="PTHR36840:SF1">
    <property type="entry name" value="BLL5714 PROTEIN"/>
    <property type="match status" value="1"/>
</dbReference>
<name>A0ABT7SH27_9CELL</name>
<feature type="transmembrane region" description="Helical" evidence="1">
    <location>
        <begin position="75"/>
        <end position="94"/>
    </location>
</feature>
<keyword evidence="1" id="KW-1133">Transmembrane helix</keyword>
<keyword evidence="1" id="KW-0812">Transmembrane</keyword>
<feature type="transmembrane region" description="Helical" evidence="1">
    <location>
        <begin position="344"/>
        <end position="361"/>
    </location>
</feature>
<dbReference type="InterPro" id="IPR010640">
    <property type="entry name" value="Low_temperature_requirement_A"/>
</dbReference>
<feature type="transmembrane region" description="Helical" evidence="1">
    <location>
        <begin position="126"/>
        <end position="146"/>
    </location>
</feature>
<dbReference type="Pfam" id="PF06772">
    <property type="entry name" value="LtrA"/>
    <property type="match status" value="1"/>
</dbReference>